<keyword evidence="3" id="KW-1185">Reference proteome</keyword>
<proteinExistence type="predicted"/>
<comment type="caution">
    <text evidence="2">The sequence shown here is derived from an EMBL/GenBank/DDBJ whole genome shotgun (WGS) entry which is preliminary data.</text>
</comment>
<protein>
    <submittedName>
        <fullName evidence="2">Uncharacterized protein</fullName>
    </submittedName>
</protein>
<keyword evidence="1" id="KW-0472">Membrane</keyword>
<sequence length="134" mass="14755">MKTSSTILCSGRCIASMFVGLGSECNKARRRFLYPSFYFSLSRPSNDDNRMATALQFGFEVAGQNDCDEAQRGRQVLPPPLVTSPSLRNLSLSLLTVLAQRRRHGLPFAGAVASLLCPCCPFSVFISDVFLKEK</sequence>
<keyword evidence="1" id="KW-1133">Transmembrane helix</keyword>
<reference evidence="2 3" key="1">
    <citation type="journal article" date="2023" name="Plants (Basel)">
        <title>Bridging the Gap: Combining Genomics and Transcriptomics Approaches to Understand Stylosanthes scabra, an Orphan Legume from the Brazilian Caatinga.</title>
        <authorList>
            <person name="Ferreira-Neto J.R.C."/>
            <person name="da Silva M.D."/>
            <person name="Binneck E."/>
            <person name="de Melo N.F."/>
            <person name="da Silva R.H."/>
            <person name="de Melo A.L.T.M."/>
            <person name="Pandolfi V."/>
            <person name="Bustamante F.O."/>
            <person name="Brasileiro-Vidal A.C."/>
            <person name="Benko-Iseppon A.M."/>
        </authorList>
    </citation>
    <scope>NUCLEOTIDE SEQUENCE [LARGE SCALE GENOMIC DNA]</scope>
    <source>
        <tissue evidence="2">Leaves</tissue>
    </source>
</reference>
<organism evidence="2 3">
    <name type="scientific">Stylosanthes scabra</name>
    <dbReference type="NCBI Taxonomy" id="79078"/>
    <lineage>
        <taxon>Eukaryota</taxon>
        <taxon>Viridiplantae</taxon>
        <taxon>Streptophyta</taxon>
        <taxon>Embryophyta</taxon>
        <taxon>Tracheophyta</taxon>
        <taxon>Spermatophyta</taxon>
        <taxon>Magnoliopsida</taxon>
        <taxon>eudicotyledons</taxon>
        <taxon>Gunneridae</taxon>
        <taxon>Pentapetalae</taxon>
        <taxon>rosids</taxon>
        <taxon>fabids</taxon>
        <taxon>Fabales</taxon>
        <taxon>Fabaceae</taxon>
        <taxon>Papilionoideae</taxon>
        <taxon>50 kb inversion clade</taxon>
        <taxon>dalbergioids sensu lato</taxon>
        <taxon>Dalbergieae</taxon>
        <taxon>Pterocarpus clade</taxon>
        <taxon>Stylosanthes</taxon>
    </lineage>
</organism>
<evidence type="ECO:0000313" key="3">
    <source>
        <dbReference type="Proteomes" id="UP001341840"/>
    </source>
</evidence>
<gene>
    <name evidence="2" type="ORF">PIB30_020638</name>
</gene>
<evidence type="ECO:0000313" key="2">
    <source>
        <dbReference type="EMBL" id="MED6144988.1"/>
    </source>
</evidence>
<feature type="transmembrane region" description="Helical" evidence="1">
    <location>
        <begin position="108"/>
        <end position="131"/>
    </location>
</feature>
<keyword evidence="1" id="KW-0812">Transmembrane</keyword>
<name>A0ABU6TAB1_9FABA</name>
<dbReference type="EMBL" id="JASCZI010090687">
    <property type="protein sequence ID" value="MED6144988.1"/>
    <property type="molecule type" value="Genomic_DNA"/>
</dbReference>
<dbReference type="Proteomes" id="UP001341840">
    <property type="component" value="Unassembled WGS sequence"/>
</dbReference>
<accession>A0ABU6TAB1</accession>
<evidence type="ECO:0000256" key="1">
    <source>
        <dbReference type="SAM" id="Phobius"/>
    </source>
</evidence>